<dbReference type="GO" id="GO:0010420">
    <property type="term" value="F:polyprenyldihydroxybenzoate methyltransferase activity"/>
    <property type="evidence" value="ECO:0007669"/>
    <property type="project" value="TreeGrafter"/>
</dbReference>
<dbReference type="InParanoid" id="A0A3N4KRX0"/>
<dbReference type="STRING" id="1392247.A0A3N4KRX0"/>
<dbReference type="PANTHER" id="PTHR43464:SF52">
    <property type="entry name" value="PUTATIVE-RELATED"/>
    <property type="match status" value="1"/>
</dbReference>
<protein>
    <submittedName>
        <fullName evidence="2">S-adenosyl-L-methionine-dependent methyltransferase</fullName>
    </submittedName>
</protein>
<dbReference type="AlphaFoldDB" id="A0A3N4KRX0"/>
<sequence length="255" mass="27523">MAPSTRPTIQLPTVEAYDKWAPTYDHDGNILQLHDDHAFTTTIPPLLLSHPPTRLLDLGCGTGRNTSKLHALLPPTSHITALDASPAMMSIAQSRLPSPRITWVLHDLTRNTPLPVTAPVDAVVSTLVLEHVGLDVFFGAVAGVLRSGGWAYVTSMHPQMGAVSRAGFVDERGVKVQGVSYNHQVEEVVASAERAGLRLQGEVGERGVGDEGEAEGLGVRARKWVGVVMHVEMVFFKILKFAVGRLGWCTPTSQD</sequence>
<dbReference type="Gene3D" id="3.40.50.150">
    <property type="entry name" value="Vaccinia Virus protein VP39"/>
    <property type="match status" value="1"/>
</dbReference>
<organism evidence="2 3">
    <name type="scientific">Morchella conica CCBAS932</name>
    <dbReference type="NCBI Taxonomy" id="1392247"/>
    <lineage>
        <taxon>Eukaryota</taxon>
        <taxon>Fungi</taxon>
        <taxon>Dikarya</taxon>
        <taxon>Ascomycota</taxon>
        <taxon>Pezizomycotina</taxon>
        <taxon>Pezizomycetes</taxon>
        <taxon>Pezizales</taxon>
        <taxon>Morchellaceae</taxon>
        <taxon>Morchella</taxon>
    </lineage>
</organism>
<dbReference type="InterPro" id="IPR041698">
    <property type="entry name" value="Methyltransf_25"/>
</dbReference>
<evidence type="ECO:0000313" key="2">
    <source>
        <dbReference type="EMBL" id="RPB12258.1"/>
    </source>
</evidence>
<feature type="domain" description="Methyltransferase" evidence="1">
    <location>
        <begin position="56"/>
        <end position="149"/>
    </location>
</feature>
<reference evidence="2 3" key="1">
    <citation type="journal article" date="2018" name="Nat. Ecol. Evol.">
        <title>Pezizomycetes genomes reveal the molecular basis of ectomycorrhizal truffle lifestyle.</title>
        <authorList>
            <person name="Murat C."/>
            <person name="Payen T."/>
            <person name="Noel B."/>
            <person name="Kuo A."/>
            <person name="Morin E."/>
            <person name="Chen J."/>
            <person name="Kohler A."/>
            <person name="Krizsan K."/>
            <person name="Balestrini R."/>
            <person name="Da Silva C."/>
            <person name="Montanini B."/>
            <person name="Hainaut M."/>
            <person name="Levati E."/>
            <person name="Barry K.W."/>
            <person name="Belfiori B."/>
            <person name="Cichocki N."/>
            <person name="Clum A."/>
            <person name="Dockter R.B."/>
            <person name="Fauchery L."/>
            <person name="Guy J."/>
            <person name="Iotti M."/>
            <person name="Le Tacon F."/>
            <person name="Lindquist E.A."/>
            <person name="Lipzen A."/>
            <person name="Malagnac F."/>
            <person name="Mello A."/>
            <person name="Molinier V."/>
            <person name="Miyauchi S."/>
            <person name="Poulain J."/>
            <person name="Riccioni C."/>
            <person name="Rubini A."/>
            <person name="Sitrit Y."/>
            <person name="Splivallo R."/>
            <person name="Traeger S."/>
            <person name="Wang M."/>
            <person name="Zifcakova L."/>
            <person name="Wipf D."/>
            <person name="Zambonelli A."/>
            <person name="Paolocci F."/>
            <person name="Nowrousian M."/>
            <person name="Ottonello S."/>
            <person name="Baldrian P."/>
            <person name="Spatafora J.W."/>
            <person name="Henrissat B."/>
            <person name="Nagy L.G."/>
            <person name="Aury J.M."/>
            <person name="Wincker P."/>
            <person name="Grigoriev I.V."/>
            <person name="Bonfante P."/>
            <person name="Martin F.M."/>
        </authorList>
    </citation>
    <scope>NUCLEOTIDE SEQUENCE [LARGE SCALE GENOMIC DNA]</scope>
    <source>
        <strain evidence="2 3">CCBAS932</strain>
    </source>
</reference>
<dbReference type="Proteomes" id="UP000277580">
    <property type="component" value="Unassembled WGS sequence"/>
</dbReference>
<dbReference type="EMBL" id="ML119130">
    <property type="protein sequence ID" value="RPB12258.1"/>
    <property type="molecule type" value="Genomic_DNA"/>
</dbReference>
<proteinExistence type="predicted"/>
<evidence type="ECO:0000259" key="1">
    <source>
        <dbReference type="Pfam" id="PF13649"/>
    </source>
</evidence>
<evidence type="ECO:0000313" key="3">
    <source>
        <dbReference type="Proteomes" id="UP000277580"/>
    </source>
</evidence>
<keyword evidence="2" id="KW-0808">Transferase</keyword>
<accession>A0A3N4KRX0</accession>
<dbReference type="Pfam" id="PF13649">
    <property type="entry name" value="Methyltransf_25"/>
    <property type="match status" value="1"/>
</dbReference>
<dbReference type="SUPFAM" id="SSF53335">
    <property type="entry name" value="S-adenosyl-L-methionine-dependent methyltransferases"/>
    <property type="match status" value="1"/>
</dbReference>
<gene>
    <name evidence="2" type="ORF">P167DRAFT_565393</name>
</gene>
<keyword evidence="2" id="KW-0489">Methyltransferase</keyword>
<name>A0A3N4KRX0_9PEZI</name>
<keyword evidence="3" id="KW-1185">Reference proteome</keyword>
<dbReference type="GO" id="GO:0032259">
    <property type="term" value="P:methylation"/>
    <property type="evidence" value="ECO:0007669"/>
    <property type="project" value="UniProtKB-KW"/>
</dbReference>
<dbReference type="InterPro" id="IPR029063">
    <property type="entry name" value="SAM-dependent_MTases_sf"/>
</dbReference>
<dbReference type="CDD" id="cd02440">
    <property type="entry name" value="AdoMet_MTases"/>
    <property type="match status" value="1"/>
</dbReference>
<dbReference type="PANTHER" id="PTHR43464">
    <property type="entry name" value="METHYLTRANSFERASE"/>
    <property type="match status" value="1"/>
</dbReference>
<dbReference type="OrthoDB" id="66144at2759"/>